<dbReference type="OrthoDB" id="270546at2"/>
<dbReference type="KEGG" id="ahel:Q31a_06570"/>
<keyword evidence="4" id="KW-1185">Reference proteome</keyword>
<keyword evidence="1" id="KW-0472">Membrane</keyword>
<dbReference type="PANTHER" id="PTHR30093:SF2">
    <property type="entry name" value="TYPE II SECRETION SYSTEM PROTEIN H"/>
    <property type="match status" value="1"/>
</dbReference>
<dbReference type="Proteomes" id="UP000318017">
    <property type="component" value="Chromosome"/>
</dbReference>
<dbReference type="NCBIfam" id="TIGR04294">
    <property type="entry name" value="pre_pil_HX9DG"/>
    <property type="match status" value="1"/>
</dbReference>
<feature type="domain" description="DUF1559" evidence="2">
    <location>
        <begin position="132"/>
        <end position="333"/>
    </location>
</feature>
<dbReference type="PANTHER" id="PTHR30093">
    <property type="entry name" value="GENERAL SECRETION PATHWAY PROTEIN G"/>
    <property type="match status" value="1"/>
</dbReference>
<feature type="transmembrane region" description="Helical" evidence="1">
    <location>
        <begin position="77"/>
        <end position="98"/>
    </location>
</feature>
<feature type="transmembrane region" description="Helical" evidence="1">
    <location>
        <begin position="110"/>
        <end position="130"/>
    </location>
</feature>
<dbReference type="InterPro" id="IPR045584">
    <property type="entry name" value="Pilin-like"/>
</dbReference>
<feature type="transmembrane region" description="Helical" evidence="1">
    <location>
        <begin position="20"/>
        <end position="38"/>
    </location>
</feature>
<dbReference type="RefSeq" id="WP_145073844.1">
    <property type="nucleotide sequence ID" value="NZ_CP036298.1"/>
</dbReference>
<evidence type="ECO:0000313" key="4">
    <source>
        <dbReference type="Proteomes" id="UP000318017"/>
    </source>
</evidence>
<evidence type="ECO:0000256" key="1">
    <source>
        <dbReference type="SAM" id="Phobius"/>
    </source>
</evidence>
<feature type="transmembrane region" description="Helical" evidence="1">
    <location>
        <begin position="50"/>
        <end position="71"/>
    </location>
</feature>
<dbReference type="AlphaFoldDB" id="A0A518G1B0"/>
<proteinExistence type="predicted"/>
<gene>
    <name evidence="3" type="ORF">Q31a_06570</name>
</gene>
<dbReference type="InterPro" id="IPR011453">
    <property type="entry name" value="DUF1559"/>
</dbReference>
<accession>A0A518G1B0</accession>
<reference evidence="3 4" key="1">
    <citation type="submission" date="2019-02" db="EMBL/GenBank/DDBJ databases">
        <title>Deep-cultivation of Planctomycetes and their phenomic and genomic characterization uncovers novel biology.</title>
        <authorList>
            <person name="Wiegand S."/>
            <person name="Jogler M."/>
            <person name="Boedeker C."/>
            <person name="Pinto D."/>
            <person name="Vollmers J."/>
            <person name="Rivas-Marin E."/>
            <person name="Kohn T."/>
            <person name="Peeters S.H."/>
            <person name="Heuer A."/>
            <person name="Rast P."/>
            <person name="Oberbeckmann S."/>
            <person name="Bunk B."/>
            <person name="Jeske O."/>
            <person name="Meyerdierks A."/>
            <person name="Storesund J.E."/>
            <person name="Kallscheuer N."/>
            <person name="Luecker S."/>
            <person name="Lage O.M."/>
            <person name="Pohl T."/>
            <person name="Merkel B.J."/>
            <person name="Hornburger P."/>
            <person name="Mueller R.-W."/>
            <person name="Bruemmer F."/>
            <person name="Labrenz M."/>
            <person name="Spormann A.M."/>
            <person name="Op den Camp H."/>
            <person name="Overmann J."/>
            <person name="Amann R."/>
            <person name="Jetten M.S.M."/>
            <person name="Mascher T."/>
            <person name="Medema M.H."/>
            <person name="Devos D.P."/>
            <person name="Kaster A.-K."/>
            <person name="Ovreas L."/>
            <person name="Rohde M."/>
            <person name="Galperin M.Y."/>
            <person name="Jogler C."/>
        </authorList>
    </citation>
    <scope>NUCLEOTIDE SEQUENCE [LARGE SCALE GENOMIC DNA]</scope>
    <source>
        <strain evidence="3 4">Q31a</strain>
    </source>
</reference>
<dbReference type="SUPFAM" id="SSF54523">
    <property type="entry name" value="Pili subunits"/>
    <property type="match status" value="1"/>
</dbReference>
<evidence type="ECO:0000313" key="3">
    <source>
        <dbReference type="EMBL" id="QDV22373.1"/>
    </source>
</evidence>
<organism evidence="3 4">
    <name type="scientific">Aureliella helgolandensis</name>
    <dbReference type="NCBI Taxonomy" id="2527968"/>
    <lineage>
        <taxon>Bacteria</taxon>
        <taxon>Pseudomonadati</taxon>
        <taxon>Planctomycetota</taxon>
        <taxon>Planctomycetia</taxon>
        <taxon>Pirellulales</taxon>
        <taxon>Pirellulaceae</taxon>
        <taxon>Aureliella</taxon>
    </lineage>
</organism>
<sequence>MREYPFPMDRISDFTAWTLPLHGLLLLLALAPFALLFFQSRRLASTRDGCLLLATMFLAPILLVPTAFAIGSPQAPFIFGYLAFLELACTVTLVVTVYRLTRQKQAVPVFYVLGTLVVFALLIGLMLPAVPSAREAARRISCSNNLKQLGLAMWSYEDVYKAFPAGAAPTEAGHAISWRIQLLPYLEQVDLYDSYDPASAWDSEQNLTLAERPLSPYSCPSNPIAANTAGHFYASYARIYGPNTVMRPSESTRASDLTAGTANTLGIVEACGASIVWTEPRDMQMSDRTLGINLPGDAPHTSRAIISAYHTGGAQANFMDGSIHFLSERIDPQVLKALVEGRGDSVFQDQ</sequence>
<keyword evidence="1" id="KW-0812">Transmembrane</keyword>
<evidence type="ECO:0000259" key="2">
    <source>
        <dbReference type="Pfam" id="PF07596"/>
    </source>
</evidence>
<protein>
    <recommendedName>
        <fullName evidence="2">DUF1559 domain-containing protein</fullName>
    </recommendedName>
</protein>
<dbReference type="EMBL" id="CP036298">
    <property type="protein sequence ID" value="QDV22373.1"/>
    <property type="molecule type" value="Genomic_DNA"/>
</dbReference>
<name>A0A518G1B0_9BACT</name>
<keyword evidence="1" id="KW-1133">Transmembrane helix</keyword>
<dbReference type="InterPro" id="IPR027558">
    <property type="entry name" value="Pre_pil_HX9DG_C"/>
</dbReference>
<dbReference type="Pfam" id="PF07596">
    <property type="entry name" value="SBP_bac_10"/>
    <property type="match status" value="1"/>
</dbReference>